<keyword evidence="1" id="KW-0129">CBS domain</keyword>
<dbReference type="SUPFAM" id="SSF53448">
    <property type="entry name" value="Nucleotide-diphospho-sugar transferases"/>
    <property type="match status" value="1"/>
</dbReference>
<dbReference type="InterPro" id="IPR029044">
    <property type="entry name" value="Nucleotide-diphossugar_trans"/>
</dbReference>
<evidence type="ECO:0000313" key="4">
    <source>
        <dbReference type="Proteomes" id="UP000190852"/>
    </source>
</evidence>
<dbReference type="PANTHER" id="PTHR22572">
    <property type="entry name" value="SUGAR-1-PHOSPHATE GUANYL TRANSFERASE"/>
    <property type="match status" value="1"/>
</dbReference>
<proteinExistence type="predicted"/>
<dbReference type="RefSeq" id="WP_079682492.1">
    <property type="nucleotide sequence ID" value="NZ_FUYQ01000004.1"/>
</dbReference>
<dbReference type="InterPro" id="IPR046342">
    <property type="entry name" value="CBS_dom_sf"/>
</dbReference>
<evidence type="ECO:0000313" key="3">
    <source>
        <dbReference type="EMBL" id="SKB36871.1"/>
    </source>
</evidence>
<gene>
    <name evidence="3" type="ORF">SAMN05660349_00795</name>
</gene>
<dbReference type="PROSITE" id="PS51371">
    <property type="entry name" value="CBS"/>
    <property type="match status" value="1"/>
</dbReference>
<name>A0A1T5AP87_9BACT</name>
<dbReference type="Gene3D" id="3.90.550.10">
    <property type="entry name" value="Spore Coat Polysaccharide Biosynthesis Protein SpsA, Chain A"/>
    <property type="match status" value="1"/>
</dbReference>
<dbReference type="Gene3D" id="3.10.580.10">
    <property type="entry name" value="CBS-domain"/>
    <property type="match status" value="1"/>
</dbReference>
<dbReference type="EMBL" id="FUYQ01000004">
    <property type="protein sequence ID" value="SKB36871.1"/>
    <property type="molecule type" value="Genomic_DNA"/>
</dbReference>
<accession>A0A1T5AP87</accession>
<dbReference type="InterPro" id="IPR050486">
    <property type="entry name" value="Mannose-1P_guanyltransferase"/>
</dbReference>
<dbReference type="SUPFAM" id="SSF54631">
    <property type="entry name" value="CBS-domain pair"/>
    <property type="match status" value="1"/>
</dbReference>
<protein>
    <submittedName>
        <fullName evidence="3">Nucleotidyl transferase</fullName>
    </submittedName>
</protein>
<dbReference type="Pfam" id="PF00483">
    <property type="entry name" value="NTP_transferase"/>
    <property type="match status" value="1"/>
</dbReference>
<dbReference type="AlphaFoldDB" id="A0A1T5AP87"/>
<feature type="domain" description="CBS" evidence="2">
    <location>
        <begin position="1"/>
        <end position="60"/>
    </location>
</feature>
<evidence type="ECO:0000256" key="1">
    <source>
        <dbReference type="PROSITE-ProRule" id="PRU00703"/>
    </source>
</evidence>
<keyword evidence="3" id="KW-0808">Transferase</keyword>
<sequence>MKDFQKYIIQDSATIKDALIALNNLSSDVLTLFVLNNEGCMVGTVTDGDIRRKLVDGYTLDNKVNMAMHTKFQYIKSNGINVNEIKRLRNDNITLVPCLDSQNRIVRILNLRKRKSILPLDAVLMAGGKGERLRPLTEKTPKPLLKVGEKSIIDYNIDRLIEFGVENISVTVNYLKEQIEDHFKDCREGIKINCVREPSYLGTIGSIQFIENIHNDTILLMNSDLFTNINYEDFYLHFINNDADMSVAAVPYSVNVPYGIFELNGRDIQGIREKPSYNYYANAGIYLIKKKHLALIPKEKFFNATDFIELLINKGHKVIRFPLTGYWIDIGKHEDYKKAQDLIKHL</sequence>
<organism evidence="3 4">
    <name type="scientific">Parabacteroides chartae</name>
    <dbReference type="NCBI Taxonomy" id="1037355"/>
    <lineage>
        <taxon>Bacteria</taxon>
        <taxon>Pseudomonadati</taxon>
        <taxon>Bacteroidota</taxon>
        <taxon>Bacteroidia</taxon>
        <taxon>Bacteroidales</taxon>
        <taxon>Tannerellaceae</taxon>
        <taxon>Parabacteroides</taxon>
    </lineage>
</organism>
<dbReference type="InterPro" id="IPR005835">
    <property type="entry name" value="NTP_transferase_dom"/>
</dbReference>
<keyword evidence="4" id="KW-1185">Reference proteome</keyword>
<evidence type="ECO:0000259" key="2">
    <source>
        <dbReference type="PROSITE" id="PS51371"/>
    </source>
</evidence>
<reference evidence="4" key="1">
    <citation type="submission" date="2017-02" db="EMBL/GenBank/DDBJ databases">
        <authorList>
            <person name="Varghese N."/>
            <person name="Submissions S."/>
        </authorList>
    </citation>
    <scope>NUCLEOTIDE SEQUENCE [LARGE SCALE GENOMIC DNA]</scope>
    <source>
        <strain evidence="4">DSM 24967</strain>
    </source>
</reference>
<dbReference type="Proteomes" id="UP000190852">
    <property type="component" value="Unassembled WGS sequence"/>
</dbReference>
<dbReference type="InterPro" id="IPR000644">
    <property type="entry name" value="CBS_dom"/>
</dbReference>
<dbReference type="CDD" id="cd06426">
    <property type="entry name" value="NTP_transferase_like_2"/>
    <property type="match status" value="1"/>
</dbReference>
<dbReference type="GO" id="GO:0016740">
    <property type="term" value="F:transferase activity"/>
    <property type="evidence" value="ECO:0007669"/>
    <property type="project" value="UniProtKB-KW"/>
</dbReference>